<reference evidence="2" key="1">
    <citation type="journal article" date="2011" name="Mycologia">
        <title>Fungal and algal gene expression in early developmental stages of lichen-symbiosis.</title>
        <authorList>
            <person name="Joneson S."/>
            <person name="Armaleo D."/>
            <person name="Lutzoni F."/>
        </authorList>
    </citation>
    <scope>NUCLEOTIDE SEQUENCE</scope>
    <source>
        <strain evidence="2">DA1</strain>
        <tissue evidence="2">Soredia</tissue>
    </source>
</reference>
<proteinExistence type="evidence at transcript level"/>
<feature type="region of interest" description="Disordered" evidence="1">
    <location>
        <begin position="21"/>
        <end position="83"/>
    </location>
</feature>
<evidence type="ECO:0000256" key="1">
    <source>
        <dbReference type="SAM" id="MobiDB-lite"/>
    </source>
</evidence>
<accession>F0UXP9</accession>
<evidence type="ECO:0000313" key="2">
    <source>
        <dbReference type="EMBL" id="ACY68662.1"/>
    </source>
</evidence>
<organism evidence="2">
    <name type="scientific">Cladonia grayi</name>
    <name type="common">Gray's cup lichen</name>
    <dbReference type="NCBI Taxonomy" id="27339"/>
    <lineage>
        <taxon>Eukaryota</taxon>
        <taxon>Fungi</taxon>
        <taxon>Dikarya</taxon>
        <taxon>Ascomycota</taxon>
        <taxon>Pezizomycotina</taxon>
        <taxon>Lecanoromycetes</taxon>
        <taxon>OSLEUM clade</taxon>
        <taxon>Lecanoromycetidae</taxon>
        <taxon>Lecanorales</taxon>
        <taxon>Lecanorineae</taxon>
        <taxon>Cladoniaceae</taxon>
        <taxon>Cladonia</taxon>
    </lineage>
</organism>
<protein>
    <submittedName>
        <fullName evidence="2">HEX2</fullName>
    </submittedName>
</protein>
<dbReference type="EMBL" id="FJ756914">
    <property type="protein sequence ID" value="ACY68662.1"/>
    <property type="molecule type" value="mRNA"/>
</dbReference>
<feature type="non-terminal residue" evidence="2">
    <location>
        <position position="116"/>
    </location>
</feature>
<feature type="non-terminal residue" evidence="2">
    <location>
        <position position="1"/>
    </location>
</feature>
<dbReference type="AlphaFoldDB" id="F0UXP9"/>
<name>F0UXP9_CLAGR</name>
<sequence>LSTPSSSLSLDVQCGQEEEDLVFPSYGDGDGYYNETVDAEPPTTPESSLPDNGIRSPSDPTPTKQHDYPESILQATGRDDTAIESMPTRHVDYLAHNWKEEDIWASWKHIVAKRKL</sequence>